<dbReference type="InterPro" id="IPR032675">
    <property type="entry name" value="LRR_dom_sf"/>
</dbReference>
<keyword evidence="1" id="KW-0808">Transferase</keyword>
<feature type="non-terminal residue" evidence="1">
    <location>
        <position position="1"/>
    </location>
</feature>
<dbReference type="Gene3D" id="3.80.10.10">
    <property type="entry name" value="Ribonuclease Inhibitor"/>
    <property type="match status" value="1"/>
</dbReference>
<dbReference type="EMBL" id="GDJX01019596">
    <property type="protein sequence ID" value="JAT48340.1"/>
    <property type="molecule type" value="Transcribed_RNA"/>
</dbReference>
<evidence type="ECO:0000313" key="1">
    <source>
        <dbReference type="EMBL" id="JAT48340.1"/>
    </source>
</evidence>
<reference evidence="1" key="1">
    <citation type="submission" date="2015-07" db="EMBL/GenBank/DDBJ databases">
        <title>Transcriptome Assembly of Anthurium amnicola.</title>
        <authorList>
            <person name="Suzuki J."/>
        </authorList>
    </citation>
    <scope>NUCLEOTIDE SEQUENCE</scope>
</reference>
<organism evidence="1">
    <name type="scientific">Anthurium amnicola</name>
    <dbReference type="NCBI Taxonomy" id="1678845"/>
    <lineage>
        <taxon>Eukaryota</taxon>
        <taxon>Viridiplantae</taxon>
        <taxon>Streptophyta</taxon>
        <taxon>Embryophyta</taxon>
        <taxon>Tracheophyta</taxon>
        <taxon>Spermatophyta</taxon>
        <taxon>Magnoliopsida</taxon>
        <taxon>Liliopsida</taxon>
        <taxon>Araceae</taxon>
        <taxon>Pothoideae</taxon>
        <taxon>Potheae</taxon>
        <taxon>Anthurium</taxon>
    </lineage>
</organism>
<name>A0A1D1Y172_9ARAE</name>
<gene>
    <name evidence="1" type="primary">CG10428</name>
    <name evidence="1" type="ORF">g.131765</name>
</gene>
<proteinExistence type="predicted"/>
<dbReference type="AlphaFoldDB" id="A0A1D1Y172"/>
<protein>
    <submittedName>
        <fullName evidence="1">Glutathione S-transferase C-terminal domain-containing</fullName>
    </submittedName>
</protein>
<accession>A0A1D1Y172</accession>
<dbReference type="GO" id="GO:0016740">
    <property type="term" value="F:transferase activity"/>
    <property type="evidence" value="ECO:0007669"/>
    <property type="project" value="UniProtKB-KW"/>
</dbReference>
<feature type="non-terminal residue" evidence="1">
    <location>
        <position position="105"/>
    </location>
</feature>
<sequence>LEILEMHKTSIQLVTCIIKNSRHLRKLLVNEFDVDKFNSEFSDFIRTIYESCSLVECLSIPIFPLSENYFTEFEELLNKCQKLRSLYFINTYYFTKNKGKELEYG</sequence>